<evidence type="ECO:0000313" key="4">
    <source>
        <dbReference type="EMBL" id="MFC1848706.1"/>
    </source>
</evidence>
<keyword evidence="1" id="KW-0547">Nucleotide-binding</keyword>
<evidence type="ECO:0000313" key="5">
    <source>
        <dbReference type="Proteomes" id="UP001594351"/>
    </source>
</evidence>
<gene>
    <name evidence="4" type="ORF">ACFL27_00735</name>
</gene>
<dbReference type="PANTHER" id="PTHR43384:SF6">
    <property type="entry name" value="SEPTUM SITE-DETERMINING PROTEIN MIND HOMOLOG, CHLOROPLASTIC"/>
    <property type="match status" value="1"/>
</dbReference>
<accession>A0ABV6YRF8</accession>
<comment type="caution">
    <text evidence="4">The sequence shown here is derived from an EMBL/GenBank/DDBJ whole genome shotgun (WGS) entry which is preliminary data.</text>
</comment>
<dbReference type="PANTHER" id="PTHR43384">
    <property type="entry name" value="SEPTUM SITE-DETERMINING PROTEIN MIND HOMOLOG, CHLOROPLASTIC-RELATED"/>
    <property type="match status" value="1"/>
</dbReference>
<dbReference type="InterPro" id="IPR027417">
    <property type="entry name" value="P-loop_NTPase"/>
</dbReference>
<keyword evidence="5" id="KW-1185">Reference proteome</keyword>
<dbReference type="InterPro" id="IPR014433">
    <property type="entry name" value="CooC"/>
</dbReference>
<dbReference type="Proteomes" id="UP001594351">
    <property type="component" value="Unassembled WGS sequence"/>
</dbReference>
<dbReference type="InterPro" id="IPR050625">
    <property type="entry name" value="ParA/MinD_ATPase"/>
</dbReference>
<dbReference type="EMBL" id="JBHPBY010000004">
    <property type="protein sequence ID" value="MFC1848706.1"/>
    <property type="molecule type" value="Genomic_DNA"/>
</dbReference>
<evidence type="ECO:0000256" key="2">
    <source>
        <dbReference type="ARBA" id="ARBA00022840"/>
    </source>
</evidence>
<name>A0ABV6YRF8_UNCC1</name>
<keyword evidence="2" id="KW-0067">ATP-binding</keyword>
<dbReference type="Pfam" id="PF13614">
    <property type="entry name" value="AAA_31"/>
    <property type="match status" value="1"/>
</dbReference>
<evidence type="ECO:0000259" key="3">
    <source>
        <dbReference type="Pfam" id="PF13614"/>
    </source>
</evidence>
<dbReference type="SUPFAM" id="SSF52540">
    <property type="entry name" value="P-loop containing nucleoside triphosphate hydrolases"/>
    <property type="match status" value="1"/>
</dbReference>
<sequence length="256" mass="28227">MENNNTVVVAVCGKGGVGKTCISALLTKILCADNNNKVLAIDADPAVGLASSLGITIKKTLDDIRTGLITNIKDEKNIPKKELLATIDYELFEALVERQNLAFLAIGRPETAGCYCKINSFLREIIKEMVPNFDYVIIDGEAGIEQVNRRVMGMVTHLLLVTDTSLKGKNVAETIENVAQRSISYKKKGLILNMMKEMAHLDAFRQKTALPIIGWLPEDDLIRHYDREGTSFFELGPSEAQKALEKIATDFLTPGE</sequence>
<dbReference type="PIRSF" id="PIRSF005647">
    <property type="entry name" value="CooC"/>
    <property type="match status" value="1"/>
</dbReference>
<reference evidence="4 5" key="1">
    <citation type="submission" date="2024-09" db="EMBL/GenBank/DDBJ databases">
        <title>Laminarin stimulates single cell rates of sulfate reduction while oxygen inhibits transcriptomic activity in coastal marine sediment.</title>
        <authorList>
            <person name="Lindsay M."/>
            <person name="Orcutt B."/>
            <person name="Emerson D."/>
            <person name="Stepanauskas R."/>
            <person name="D'Angelo T."/>
        </authorList>
    </citation>
    <scope>NUCLEOTIDE SEQUENCE [LARGE SCALE GENOMIC DNA]</scope>
    <source>
        <strain evidence="4">SAG AM-311-K15</strain>
    </source>
</reference>
<evidence type="ECO:0000256" key="1">
    <source>
        <dbReference type="ARBA" id="ARBA00022741"/>
    </source>
</evidence>
<dbReference type="InterPro" id="IPR025669">
    <property type="entry name" value="AAA_dom"/>
</dbReference>
<protein>
    <submittedName>
        <fullName evidence="4">AAA family ATPase</fullName>
    </submittedName>
</protein>
<feature type="domain" description="AAA" evidence="3">
    <location>
        <begin position="10"/>
        <end position="181"/>
    </location>
</feature>
<dbReference type="Gene3D" id="3.40.50.300">
    <property type="entry name" value="P-loop containing nucleotide triphosphate hydrolases"/>
    <property type="match status" value="1"/>
</dbReference>
<organism evidence="4 5">
    <name type="scientific">candidate division CSSED10-310 bacterium</name>
    <dbReference type="NCBI Taxonomy" id="2855610"/>
    <lineage>
        <taxon>Bacteria</taxon>
        <taxon>Bacteria division CSSED10-310</taxon>
    </lineage>
</organism>
<proteinExistence type="predicted"/>